<dbReference type="SMART" id="SM00448">
    <property type="entry name" value="REC"/>
    <property type="match status" value="1"/>
</dbReference>
<feature type="compositionally biased region" description="Low complexity" evidence="10">
    <location>
        <begin position="978"/>
        <end position="991"/>
    </location>
</feature>
<gene>
    <name evidence="14" type="ORF">MAM1_0041d02922</name>
</gene>
<dbReference type="SUPFAM" id="SSF52172">
    <property type="entry name" value="CheY-like"/>
    <property type="match status" value="1"/>
</dbReference>
<dbReference type="Pfam" id="PF02518">
    <property type="entry name" value="HATPase_c"/>
    <property type="match status" value="1"/>
</dbReference>
<dbReference type="SMART" id="SM00388">
    <property type="entry name" value="HisKA"/>
    <property type="match status" value="1"/>
</dbReference>
<protein>
    <recommendedName>
        <fullName evidence="2">histidine kinase</fullName>
        <ecNumber evidence="2">2.7.13.3</ecNumber>
    </recommendedName>
</protein>
<dbReference type="CDD" id="cd00082">
    <property type="entry name" value="HisKA"/>
    <property type="match status" value="1"/>
</dbReference>
<feature type="region of interest" description="Disordered" evidence="10">
    <location>
        <begin position="1"/>
        <end position="43"/>
    </location>
</feature>
<dbReference type="Gene3D" id="3.30.565.10">
    <property type="entry name" value="Histidine kinase-like ATPase, C-terminal domain"/>
    <property type="match status" value="1"/>
</dbReference>
<dbReference type="FunFam" id="3.30.565.10:FF:000010">
    <property type="entry name" value="Sensor histidine kinase RcsC"/>
    <property type="match status" value="1"/>
</dbReference>
<dbReference type="InterPro" id="IPR003594">
    <property type="entry name" value="HATPase_dom"/>
</dbReference>
<keyword evidence="5" id="KW-0547">Nucleotide-binding</keyword>
<dbReference type="InterPro" id="IPR003018">
    <property type="entry name" value="GAF"/>
</dbReference>
<feature type="region of interest" description="Disordered" evidence="10">
    <location>
        <begin position="2419"/>
        <end position="2439"/>
    </location>
</feature>
<dbReference type="PANTHER" id="PTHR45339">
    <property type="entry name" value="HYBRID SIGNAL TRANSDUCTION HISTIDINE KINASE J"/>
    <property type="match status" value="1"/>
</dbReference>
<feature type="modified residue" description="4-aspartylphosphate" evidence="9">
    <location>
        <position position="2610"/>
    </location>
</feature>
<dbReference type="Pfam" id="PF13191">
    <property type="entry name" value="AAA_16"/>
    <property type="match status" value="1"/>
</dbReference>
<evidence type="ECO:0000259" key="12">
    <source>
        <dbReference type="PROSITE" id="PS50109"/>
    </source>
</evidence>
<dbReference type="InterPro" id="IPR036097">
    <property type="entry name" value="HisK_dim/P_sf"/>
</dbReference>
<sequence>MASFHKYSSPSTSSSKEKSAKKASNPNSKSPLDRPLPRAPPPGNFNVNYDTFEVRIPNYVFGKAIELAGAGGLMAVSVGKRIKDNKIVLAKISPHSVRLEREYYVTKRLYSLPGGTKYVPNAVEYVSLVQDGLAALLYTDIQPNDYIYFEQYQKTNYFTLHSLTLMTNNYDVWGQDVLPIPKCNEITLDVFLTFAVECSSALQFLHENGVIHGELRPSAFHCRSDANGNISTKVWNFGGGLNSYEELLLTSSRWRSFMSNENNNSNAAANTSASTTASSAASNTIPTPPPPPPLSPQQPSNYFQLNGSLYFNHKSAKHYNGTPNSLPPATPNSSRFYSPKEFQTSLVYVSPEQTGRTSNALDHRADLYSLGIMFFVILTDRNPFAGTAMDIIHAILSKNVPLVHTIRNDIPPIISLIIDKLTRKTVDERYDSAYGLREDLRECQKRLENDNPEENLVYFPLGLRDINPVFKVSDSIYGRNKESELISSIIESTYNLHQQQKRKANSQLATHNKSVPEDLSVLSASDSTTTTSMSVASVSSSITEKPDIAVQETSALTEADNLLRVNSSTSLDHTSCEVIVLKGPGGIGKSTLVTTLNVQARHCGYTASAKFDKNQKRPYNGLLRCLSSILRQLLTESEHVIREFYSDLKHNLGPQFSNVRLMVNMVPELKPILYDYRERVSLSDDDVLTNILNTETRFHSLTTMHLKVFLNIIRTIARRKLLTLCLDDLQEADEASIQLISALIYSRTTMLVILTFRDGDETPQKVVDILEKCVNPVTTIQLVPLGREGLKELVLDTFYNSHRSFTALQYHEMEQEQQQRIETIMPLVDIIYKWTRGNPFYAKQFLKTMKRKDDIWFDWTAKSWKFRLDNIKKLFDNNTKQQPLPSKKASSASHATEVSLFSPGGSQPQPQQQVQQYHSPNQSIFDVRNLVSHLRSLDLSAQYFLMWASLIGHVFNFRRIKWLMMATSTGGGGDTSDENSSTTSSSSISTNRPHMPNIEASSVKSHPRTNPTSPVLSVNSCNPSLPPVLTFEEEEKRSNQAMLGLQVALNEGIIQYKAGNEFHFIHDRYYQAASILIVDPLQRENMHLKIGQMLMMEEEEAEEDDNVFLTADHLVKSAGLIKLMDKRKCYRDVLVKAGNEATLSGALQISATYYQCALSLLDDDIEKRWQDGPDTSFSETLTIYMKILELKILNNNDMNKATYTQQKDVDPPAPTDSQEEAMTAVKSVIANDNKLVTATTFIIHDDMRDSMVKQIMDRTHDLPFERAQAWRIQARIYFQQSQYRKGISNILQGLEELRIVVDTNITEEEVLQYYQTVKSTITKPGFDILIKSGPCQNTKQIAIMTLLNEACTGAYWVNPILVDFFALKLCELSLKYGYTSASGGGFIWVGCTATRVSEFTFAAQLGKFGMAISEKYAGNSEIARAIIVHHAMLAQWTGVHVREYIYQYQRAYKYAIAGGDQLFSSMALFHVATTLYWTSCNLSELRWHLNHSMEECSKGSSKDVLILNISLWRSVLVFQGKTDITMDPEKMMNDPDSNFDEPSFVEDLKSQSVNSGNPLNWHYSFKMILLFHFGFTRAASDLGFKIFDNSVNEAVHRHVGIAMYYHCIAIVESLRDPHLEPSTREKYEKQLYKNEKRLNELATHSEVNYRMYHKVVQAQISTLDMSSLNKTLQLYNEVMELALKGNWYSFLGLTFELASEHYMRCGLTMLAIPTLSRSIEFYARWGAFGKVQYLKNKYSAELESQTIAGKEEAAVQTEDVIVGLTTTVVDKNFSIWDNNSSDETSAGSSLKELYGNDDSQQQQQQRHMGVGTGGLESGAGNTGENNESLPSNNMASEDVNVMREDTLFSLDMVDLTSIIKSSQVISNEMNSFDELLKKMMGIIMGNSGAESGAIIIKEGVFGIAAYSVRAADTCQTFEPPLALRDDDDKISTSIVHYVIHTHANLFISNVESDPRFNTGDGGMKKGAVICMPIMHKSTLVGVLYLQANLNAFTHKHANVLALLCDQIGISITNALLFKSVQKATKANALMIESQLKALEEARASREQALRATKMKSNFLANMSHELRTPFSGFYGMISLLSETRLDVEQREFVSIAKQSCEMLLHIIDDLLDFSKLEAHKVKLLHGLFYIEDLIADRMELLITLATNKNVELTYFIDQDVPSIIFGDGNRIGQILMNLIGNAIKFTHHGEVVVRCSIDKDSTKQKDPDDMTLRISVQDTGIGMSEEEIKGLFLPFSQVDGSTTRNFGGTGLGLSICLQLVKLMHGEIHVDSVVNKGSTFTFTIQVKNGDTVAKTDASYDARNCSIKELQLQLGQPRMLIVGVERVKFMIQSFIPWVRHLEHKDSVSEGFDAALFSARNSTPFDAIVLDSPKPEDLLSLIKHIEETPALKDLRILILLAPTVDNIRRHFVQSVVSARNDDKAVTSPSANTKTPATSSISGDQLHHHHVFHPLVTRLSKPIRTVKLLNALVKVLSKATVVIGTNTAEKNTLLAITDLPDSSSTSLSATDATAVTNINNSSQALETGLVQETVPVLITPPYSRKDHEGFSPEELAQFKGQKILVAEDNFIAQRLIVKQLDRLGFIVEKCNNGFECFDTWKARGPGYFLLAWIDHHMPGCDGLEATRKIRAYEQEMKLSPALPIIALTADIQLTAQANCFNAGMNDYVTKPLMQKDLAMILRKYCL</sequence>
<dbReference type="Gene3D" id="3.30.450.40">
    <property type="match status" value="1"/>
</dbReference>
<comment type="catalytic activity">
    <reaction evidence="1">
        <text>ATP + protein L-histidine = ADP + protein N-phospho-L-histidine.</text>
        <dbReference type="EC" id="2.7.13.3"/>
    </reaction>
</comment>
<dbReference type="EC" id="2.7.13.3" evidence="2"/>
<dbReference type="CDD" id="cd16922">
    <property type="entry name" value="HATPase_EvgS-ArcB-TorS-like"/>
    <property type="match status" value="1"/>
</dbReference>
<organism evidence="14">
    <name type="scientific">Mucor ambiguus</name>
    <dbReference type="NCBI Taxonomy" id="91626"/>
    <lineage>
        <taxon>Eukaryota</taxon>
        <taxon>Fungi</taxon>
        <taxon>Fungi incertae sedis</taxon>
        <taxon>Mucoromycota</taxon>
        <taxon>Mucoromycotina</taxon>
        <taxon>Mucoromycetes</taxon>
        <taxon>Mucorales</taxon>
        <taxon>Mucorineae</taxon>
        <taxon>Mucoraceae</taxon>
        <taxon>Mucor</taxon>
    </lineage>
</organism>
<dbReference type="InterPro" id="IPR004358">
    <property type="entry name" value="Sig_transdc_His_kin-like_C"/>
</dbReference>
<feature type="compositionally biased region" description="Low complexity" evidence="10">
    <location>
        <begin position="902"/>
        <end position="918"/>
    </location>
</feature>
<accession>A0A0C9M8I8</accession>
<dbReference type="SMART" id="SM00220">
    <property type="entry name" value="S_TKc"/>
    <property type="match status" value="1"/>
</dbReference>
<feature type="compositionally biased region" description="Gly residues" evidence="10">
    <location>
        <begin position="1810"/>
        <end position="1821"/>
    </location>
</feature>
<dbReference type="PROSITE" id="PS50011">
    <property type="entry name" value="PROTEIN_KINASE_DOM"/>
    <property type="match status" value="1"/>
</dbReference>
<dbReference type="InterPro" id="IPR005467">
    <property type="entry name" value="His_kinase_dom"/>
</dbReference>
<dbReference type="InterPro" id="IPR029016">
    <property type="entry name" value="GAF-like_dom_sf"/>
</dbReference>
<dbReference type="SUPFAM" id="SSF52540">
    <property type="entry name" value="P-loop containing nucleoside triphosphate hydrolases"/>
    <property type="match status" value="1"/>
</dbReference>
<keyword evidence="7" id="KW-0067">ATP-binding</keyword>
<dbReference type="PRINTS" id="PR00344">
    <property type="entry name" value="BCTRLSENSOR"/>
</dbReference>
<evidence type="ECO:0000256" key="7">
    <source>
        <dbReference type="ARBA" id="ARBA00022840"/>
    </source>
</evidence>
<dbReference type="InterPro" id="IPR036890">
    <property type="entry name" value="HATPase_C_sf"/>
</dbReference>
<feature type="compositionally biased region" description="Polar residues" evidence="10">
    <location>
        <begin position="999"/>
        <end position="1019"/>
    </location>
</feature>
<feature type="region of interest" description="Disordered" evidence="10">
    <location>
        <begin position="1780"/>
        <end position="1834"/>
    </location>
</feature>
<evidence type="ECO:0000256" key="8">
    <source>
        <dbReference type="ARBA" id="ARBA00023012"/>
    </source>
</evidence>
<keyword evidence="4" id="KW-0808">Transferase</keyword>
<dbReference type="Gene3D" id="3.40.50.2300">
    <property type="match status" value="1"/>
</dbReference>
<evidence type="ECO:0000313" key="15">
    <source>
        <dbReference type="Proteomes" id="UP000053815"/>
    </source>
</evidence>
<dbReference type="STRING" id="91626.A0A0C9M8I8"/>
<dbReference type="InterPro" id="IPR011006">
    <property type="entry name" value="CheY-like_superfamily"/>
</dbReference>
<proteinExistence type="predicted"/>
<dbReference type="GO" id="GO:0005524">
    <property type="term" value="F:ATP binding"/>
    <property type="evidence" value="ECO:0007669"/>
    <property type="project" value="UniProtKB-KW"/>
</dbReference>
<evidence type="ECO:0000256" key="5">
    <source>
        <dbReference type="ARBA" id="ARBA00022741"/>
    </source>
</evidence>
<name>A0A0C9M8I8_9FUNG</name>
<dbReference type="Pfam" id="PF00072">
    <property type="entry name" value="Response_reg"/>
    <property type="match status" value="1"/>
</dbReference>
<dbReference type="InterPro" id="IPR003661">
    <property type="entry name" value="HisK_dim/P_dom"/>
</dbReference>
<dbReference type="Gene3D" id="1.10.287.130">
    <property type="match status" value="1"/>
</dbReference>
<feature type="domain" description="Response regulatory" evidence="13">
    <location>
        <begin position="2558"/>
        <end position="2681"/>
    </location>
</feature>
<feature type="compositionally biased region" description="Polar residues" evidence="10">
    <location>
        <begin position="2423"/>
        <end position="2439"/>
    </location>
</feature>
<evidence type="ECO:0000256" key="9">
    <source>
        <dbReference type="PROSITE-ProRule" id="PRU00169"/>
    </source>
</evidence>
<evidence type="ECO:0000313" key="14">
    <source>
        <dbReference type="EMBL" id="GAN03469.1"/>
    </source>
</evidence>
<evidence type="ECO:0000259" key="13">
    <source>
        <dbReference type="PROSITE" id="PS50110"/>
    </source>
</evidence>
<evidence type="ECO:0000256" key="10">
    <source>
        <dbReference type="SAM" id="MobiDB-lite"/>
    </source>
</evidence>
<dbReference type="InterPro" id="IPR000719">
    <property type="entry name" value="Prot_kinase_dom"/>
</dbReference>
<dbReference type="EMBL" id="DF836330">
    <property type="protein sequence ID" value="GAN03469.1"/>
    <property type="molecule type" value="Genomic_DNA"/>
</dbReference>
<feature type="domain" description="Protein kinase" evidence="11">
    <location>
        <begin position="62"/>
        <end position="470"/>
    </location>
</feature>
<evidence type="ECO:0000256" key="1">
    <source>
        <dbReference type="ARBA" id="ARBA00000085"/>
    </source>
</evidence>
<dbReference type="Gene3D" id="3.40.50.300">
    <property type="entry name" value="P-loop containing nucleotide triphosphate hydrolases"/>
    <property type="match status" value="1"/>
</dbReference>
<dbReference type="PROSITE" id="PS50110">
    <property type="entry name" value="RESPONSE_REGULATORY"/>
    <property type="match status" value="1"/>
</dbReference>
<dbReference type="CDD" id="cd17546">
    <property type="entry name" value="REC_hyHK_CKI1_RcsC-like"/>
    <property type="match status" value="1"/>
</dbReference>
<keyword evidence="3 9" id="KW-0597">Phosphoprotein</keyword>
<dbReference type="InterPro" id="IPR041664">
    <property type="entry name" value="AAA_16"/>
</dbReference>
<dbReference type="SMART" id="SM00387">
    <property type="entry name" value="HATPase_c"/>
    <property type="match status" value="1"/>
</dbReference>
<evidence type="ECO:0000256" key="3">
    <source>
        <dbReference type="ARBA" id="ARBA00022553"/>
    </source>
</evidence>
<feature type="domain" description="Histidine kinase" evidence="12">
    <location>
        <begin position="2061"/>
        <end position="2287"/>
    </location>
</feature>
<feature type="compositionally biased region" description="Pro residues" evidence="10">
    <location>
        <begin position="286"/>
        <end position="296"/>
    </location>
</feature>
<keyword evidence="15" id="KW-1185">Reference proteome</keyword>
<evidence type="ECO:0000256" key="2">
    <source>
        <dbReference type="ARBA" id="ARBA00012438"/>
    </source>
</evidence>
<feature type="region of interest" description="Disordered" evidence="10">
    <location>
        <begin position="264"/>
        <end position="299"/>
    </location>
</feature>
<dbReference type="PROSITE" id="PS50109">
    <property type="entry name" value="HIS_KIN"/>
    <property type="match status" value="1"/>
</dbReference>
<feature type="compositionally biased region" description="Polar residues" evidence="10">
    <location>
        <begin position="1822"/>
        <end position="1834"/>
    </location>
</feature>
<dbReference type="InterPro" id="IPR001789">
    <property type="entry name" value="Sig_transdc_resp-reg_receiver"/>
</dbReference>
<dbReference type="PANTHER" id="PTHR45339:SF1">
    <property type="entry name" value="HYBRID SIGNAL TRANSDUCTION HISTIDINE KINASE J"/>
    <property type="match status" value="1"/>
</dbReference>
<evidence type="ECO:0000259" key="11">
    <source>
        <dbReference type="PROSITE" id="PS50011"/>
    </source>
</evidence>
<dbReference type="SUPFAM" id="SSF56112">
    <property type="entry name" value="Protein kinase-like (PK-like)"/>
    <property type="match status" value="1"/>
</dbReference>
<dbReference type="OrthoDB" id="60033at2759"/>
<dbReference type="Gene3D" id="1.10.510.10">
    <property type="entry name" value="Transferase(Phosphotransferase) domain 1"/>
    <property type="match status" value="1"/>
</dbReference>
<dbReference type="SUPFAM" id="SSF55874">
    <property type="entry name" value="ATPase domain of HSP90 chaperone/DNA topoisomerase II/histidine kinase"/>
    <property type="match status" value="1"/>
</dbReference>
<feature type="compositionally biased region" description="Low complexity" evidence="10">
    <location>
        <begin position="264"/>
        <end position="285"/>
    </location>
</feature>
<keyword evidence="8" id="KW-0902">Two-component regulatory system</keyword>
<feature type="region of interest" description="Disordered" evidence="10">
    <location>
        <begin position="879"/>
        <end position="918"/>
    </location>
</feature>
<dbReference type="Pfam" id="PF13185">
    <property type="entry name" value="GAF_2"/>
    <property type="match status" value="1"/>
</dbReference>
<dbReference type="Proteomes" id="UP000053815">
    <property type="component" value="Unassembled WGS sequence"/>
</dbReference>
<dbReference type="FunFam" id="1.10.287.130:FF:000002">
    <property type="entry name" value="Two-component osmosensing histidine kinase"/>
    <property type="match status" value="1"/>
</dbReference>
<feature type="compositionally biased region" description="Polar residues" evidence="10">
    <location>
        <begin position="879"/>
        <end position="896"/>
    </location>
</feature>
<dbReference type="Pfam" id="PF00512">
    <property type="entry name" value="HisKA"/>
    <property type="match status" value="1"/>
</dbReference>
<reference evidence="14" key="1">
    <citation type="submission" date="2014-09" db="EMBL/GenBank/DDBJ databases">
        <title>Draft genome sequence of an oleaginous Mucoromycotina fungus Mucor ambiguus NBRC6742.</title>
        <authorList>
            <person name="Takeda I."/>
            <person name="Yamane N."/>
            <person name="Morita T."/>
            <person name="Tamano K."/>
            <person name="Machida M."/>
            <person name="Baker S."/>
            <person name="Koike H."/>
        </authorList>
    </citation>
    <scope>NUCLEOTIDE SEQUENCE</scope>
    <source>
        <strain evidence="14">NBRC 6742</strain>
    </source>
</reference>
<keyword evidence="6 14" id="KW-0418">Kinase</keyword>
<dbReference type="SMART" id="SM00065">
    <property type="entry name" value="GAF"/>
    <property type="match status" value="1"/>
</dbReference>
<feature type="region of interest" description="Disordered" evidence="10">
    <location>
        <begin position="968"/>
        <end position="1019"/>
    </location>
</feature>
<dbReference type="SUPFAM" id="SSF55781">
    <property type="entry name" value="GAF domain-like"/>
    <property type="match status" value="1"/>
</dbReference>
<dbReference type="InterPro" id="IPR027417">
    <property type="entry name" value="P-loop_NTPase"/>
</dbReference>
<dbReference type="GO" id="GO:0000155">
    <property type="term" value="F:phosphorelay sensor kinase activity"/>
    <property type="evidence" value="ECO:0007669"/>
    <property type="project" value="InterPro"/>
</dbReference>
<evidence type="ECO:0000256" key="6">
    <source>
        <dbReference type="ARBA" id="ARBA00022777"/>
    </source>
</evidence>
<dbReference type="InterPro" id="IPR011009">
    <property type="entry name" value="Kinase-like_dom_sf"/>
</dbReference>
<evidence type="ECO:0000256" key="4">
    <source>
        <dbReference type="ARBA" id="ARBA00022679"/>
    </source>
</evidence>
<dbReference type="SUPFAM" id="SSF47384">
    <property type="entry name" value="Homodimeric domain of signal transducing histidine kinase"/>
    <property type="match status" value="1"/>
</dbReference>